<name>A0A563W2G7_9CYAN</name>
<sequence length="60" mass="6809">MVASNTLQITVFTKSEFRSHAFVGAIRESPVQKSKFRSYLSTPSNLGLFINRNYSSTQKH</sequence>
<dbReference type="AlphaFoldDB" id="A0A563W2G7"/>
<dbReference type="Proteomes" id="UP000320055">
    <property type="component" value="Unassembled WGS sequence"/>
</dbReference>
<proteinExistence type="predicted"/>
<keyword evidence="2" id="KW-1185">Reference proteome</keyword>
<evidence type="ECO:0000313" key="2">
    <source>
        <dbReference type="Proteomes" id="UP000320055"/>
    </source>
</evidence>
<accession>A0A563W2G7</accession>
<protein>
    <submittedName>
        <fullName evidence="1">Uncharacterized protein</fullName>
    </submittedName>
</protein>
<organism evidence="1 2">
    <name type="scientific">Hyella patelloides LEGE 07179</name>
    <dbReference type="NCBI Taxonomy" id="945734"/>
    <lineage>
        <taxon>Bacteria</taxon>
        <taxon>Bacillati</taxon>
        <taxon>Cyanobacteriota</taxon>
        <taxon>Cyanophyceae</taxon>
        <taxon>Pleurocapsales</taxon>
        <taxon>Hyellaceae</taxon>
        <taxon>Hyella</taxon>
    </lineage>
</organism>
<dbReference type="EMBL" id="CAACVJ010000600">
    <property type="protein sequence ID" value="VEP17733.1"/>
    <property type="molecule type" value="Genomic_DNA"/>
</dbReference>
<evidence type="ECO:0000313" key="1">
    <source>
        <dbReference type="EMBL" id="VEP17733.1"/>
    </source>
</evidence>
<gene>
    <name evidence="1" type="ORF">H1P_6390009</name>
</gene>
<reference evidence="1 2" key="1">
    <citation type="submission" date="2019-01" db="EMBL/GenBank/DDBJ databases">
        <authorList>
            <person name="Brito A."/>
        </authorList>
    </citation>
    <scope>NUCLEOTIDE SEQUENCE [LARGE SCALE GENOMIC DNA]</scope>
    <source>
        <strain evidence="1">1</strain>
    </source>
</reference>